<evidence type="ECO:0000313" key="2">
    <source>
        <dbReference type="Proteomes" id="UP001454036"/>
    </source>
</evidence>
<comment type="caution">
    <text evidence="1">The sequence shown here is derived from an EMBL/GenBank/DDBJ whole genome shotgun (WGS) entry which is preliminary data.</text>
</comment>
<dbReference type="EMBL" id="BAABME010027469">
    <property type="protein sequence ID" value="GAA0175631.1"/>
    <property type="molecule type" value="Genomic_DNA"/>
</dbReference>
<dbReference type="Proteomes" id="UP001454036">
    <property type="component" value="Unassembled WGS sequence"/>
</dbReference>
<gene>
    <name evidence="1" type="ORF">LIER_41950</name>
</gene>
<name>A0AAV3RIQ1_LITER</name>
<sequence>MIEEMYPQLTPTQRDQMVNNNFIEYFKNYAALNKYDIDQRLITMSIGPRREINSDHVDYYGNLGEIWELRNLVQLKFKKKDDKTYLLWVVPTKTFARIQIDWTNIQDDDDNNDDFFQEDENMCQYPFNQHWSRMTTIFLLC</sequence>
<protein>
    <submittedName>
        <fullName evidence="1">Uncharacterized protein</fullName>
    </submittedName>
</protein>
<keyword evidence="2" id="KW-1185">Reference proteome</keyword>
<proteinExistence type="predicted"/>
<reference evidence="1 2" key="1">
    <citation type="submission" date="2024-01" db="EMBL/GenBank/DDBJ databases">
        <title>The complete chloroplast genome sequence of Lithospermum erythrorhizon: insights into the phylogenetic relationship among Boraginaceae species and the maternal lineages of purple gromwells.</title>
        <authorList>
            <person name="Okada T."/>
            <person name="Watanabe K."/>
        </authorList>
    </citation>
    <scope>NUCLEOTIDE SEQUENCE [LARGE SCALE GENOMIC DNA]</scope>
</reference>
<dbReference type="AlphaFoldDB" id="A0AAV3RIQ1"/>
<organism evidence="1 2">
    <name type="scientific">Lithospermum erythrorhizon</name>
    <name type="common">Purple gromwell</name>
    <name type="synonym">Lithospermum officinale var. erythrorhizon</name>
    <dbReference type="NCBI Taxonomy" id="34254"/>
    <lineage>
        <taxon>Eukaryota</taxon>
        <taxon>Viridiplantae</taxon>
        <taxon>Streptophyta</taxon>
        <taxon>Embryophyta</taxon>
        <taxon>Tracheophyta</taxon>
        <taxon>Spermatophyta</taxon>
        <taxon>Magnoliopsida</taxon>
        <taxon>eudicotyledons</taxon>
        <taxon>Gunneridae</taxon>
        <taxon>Pentapetalae</taxon>
        <taxon>asterids</taxon>
        <taxon>lamiids</taxon>
        <taxon>Boraginales</taxon>
        <taxon>Boraginaceae</taxon>
        <taxon>Boraginoideae</taxon>
        <taxon>Lithospermeae</taxon>
        <taxon>Lithospermum</taxon>
    </lineage>
</organism>
<accession>A0AAV3RIQ1</accession>
<evidence type="ECO:0000313" key="1">
    <source>
        <dbReference type="EMBL" id="GAA0175631.1"/>
    </source>
</evidence>